<keyword evidence="9 12" id="KW-0472">Membrane</keyword>
<dbReference type="PIRSF" id="PIRSF005727">
    <property type="entry name" value="Coatomer_beta_subunit"/>
    <property type="match status" value="1"/>
</dbReference>
<dbReference type="SUPFAM" id="SSF48371">
    <property type="entry name" value="ARM repeat"/>
    <property type="match status" value="1"/>
</dbReference>
<evidence type="ECO:0000259" key="16">
    <source>
        <dbReference type="Pfam" id="PF14806"/>
    </source>
</evidence>
<dbReference type="PANTHER" id="PTHR10635:SF0">
    <property type="entry name" value="COATOMER SUBUNIT BETA"/>
    <property type="match status" value="1"/>
</dbReference>
<comment type="function">
    <text evidence="12">The coatomer is a cytosolic protein complex that binds to dilysine motifs and reversibly associates with Golgi non-clathrin-coated vesicles, which further mediate biosynthetic protein transport from the ER, via the Golgi up to the trans Golgi network. Coatomer complex is required for budding from Golgi membranes, and is essential for the retrograde Golgi-to-ER transport of dilysine-tagged proteins.</text>
</comment>
<dbReference type="InterPro" id="IPR011989">
    <property type="entry name" value="ARM-like"/>
</dbReference>
<comment type="subcellular location">
    <subcellularLocation>
        <location evidence="12">Cytoplasm</location>
    </subcellularLocation>
    <subcellularLocation>
        <location evidence="1 12">Golgi apparatus membrane</location>
        <topology evidence="1 12">Peripheral membrane protein</topology>
        <orientation evidence="1 12">Cytoplasmic side</orientation>
    </subcellularLocation>
    <subcellularLocation>
        <location evidence="12">Cytoplasmic vesicle</location>
        <location evidence="12">COPI-coated vesicle membrane</location>
        <topology evidence="12">Peripheral membrane protein</topology>
        <orientation evidence="12">Cytoplasmic side</orientation>
    </subcellularLocation>
</comment>
<sequence length="1071" mass="119703">MKDMLRPTKLMELVFLQESVYQAVPLFNGADGDIHIAEAPSWGVVTHKPTYPDTCILETLGLPGEHVGDSSPLILLHHSCWQTPRPEGELVTSQTLSEISITKESTILHEVLQSRDFLSHQPLFGLIHLLLCQHNDDENDDADANDDDADVDDDNGSDEYDDDDDDDDEVLEEKMTTLAEQACYTLINIPSDAEPPTELQLRTDLEKGDTKAKTEALKKTIQLLLNGEKMPSLLMTIIRFVMPSQDHMIKKLLLIFWEIVPKYTPDGKMLHEMILVCDAYRRDLQHPNEFIQGSTLRFLCKLKEPELLEPLMPSIRQCLKHRHSYVRRNAVLAIYTIFRNFDFLISDAPELIAEYLEGEQDMSCKRNAFMMLIHADQERALNYLSSCIDQVTSFGDILQLVIVELIYKVCHANPSERARFIRCIYNLLNSSSPAVRYEAAGTLVTLSSAPTAIKAAASCYIELVVKESDNNVKLIVLDRLVALKEVQAHEKTLQDLVMDILRVLSAPDLEVRKKTLNLALDLVTSRSVEEMVLVLKKEVVKTNNVEHEDTGKYRQLLVRTLHQLSIKFPDIATNIIPVLIEFLGDTNEAAAADVLIFIREAIHRFEALRGVITARLLDIPIVDDELKKAAGDVKEDDMMSGGNIQRLVTADGTYATQSAFSTVSSTKKEENPPLRQYLMDGDFFVGAALATSLTKLALKYVRLTNDVKKQNPITDDDVDRIATCLRVLSEQSPLMTEIFNAASRNSVSLMLAAKMAEEKEAQQAMEKTVVKVQADDPISFAQLINKNEMGATENMFELTLSQALGMTNKKEKDPLGSTKLNKVTQLTGFSDPVYAEAYVNVNQFDIVLDVLVVNQTSDTLQNLTVELATLGDLKLVEKPMPLTMAPHDFCNIKANVKVASTENGIIFGNIVYDVTGAASDRNVVVLNDIHIDIMDYIVPATCNDSEFRQMWAEFEWENKVAVNTNIHDLKEFLAHVIKCTNMRCLTPEKALQGDCGFMAANLYAKSIFGEDVLANLSIEKPAHLSNEAPVQGHIRIRAKSQGMALSMGDKINLSQKANKVVNMDLSSVDTM</sequence>
<accession>A0ABY7ED47</accession>
<dbReference type="Pfam" id="PF14806">
    <property type="entry name" value="Coatomer_b_Cpla"/>
    <property type="match status" value="1"/>
</dbReference>
<evidence type="ECO:0000256" key="10">
    <source>
        <dbReference type="ARBA" id="ARBA00023329"/>
    </source>
</evidence>
<dbReference type="InterPro" id="IPR011710">
    <property type="entry name" value="Coatomer_bsu_C"/>
</dbReference>
<evidence type="ECO:0000256" key="2">
    <source>
        <dbReference type="ARBA" id="ARBA00017024"/>
    </source>
</evidence>
<dbReference type="Proteomes" id="UP001164746">
    <property type="component" value="Chromosome 6"/>
</dbReference>
<dbReference type="InterPro" id="IPR016460">
    <property type="entry name" value="COPB1"/>
</dbReference>
<evidence type="ECO:0000256" key="11">
    <source>
        <dbReference type="ARBA" id="ARBA00030841"/>
    </source>
</evidence>
<evidence type="ECO:0000256" key="4">
    <source>
        <dbReference type="ARBA" id="ARBA00022490"/>
    </source>
</evidence>
<comment type="subunit">
    <text evidence="12">Oligomeric complex that consists of at least the alpha, beta, beta', gamma, delta, epsilon and zeta subunits.</text>
</comment>
<evidence type="ECO:0000259" key="15">
    <source>
        <dbReference type="Pfam" id="PF07718"/>
    </source>
</evidence>
<dbReference type="Pfam" id="PF01602">
    <property type="entry name" value="Adaptin_N"/>
    <property type="match status" value="1"/>
</dbReference>
<evidence type="ECO:0000313" key="18">
    <source>
        <dbReference type="Proteomes" id="UP001164746"/>
    </source>
</evidence>
<evidence type="ECO:0000256" key="5">
    <source>
        <dbReference type="ARBA" id="ARBA00022737"/>
    </source>
</evidence>
<keyword evidence="18" id="KW-1185">Reference proteome</keyword>
<evidence type="ECO:0000256" key="12">
    <source>
        <dbReference type="PIRNR" id="PIRNR005727"/>
    </source>
</evidence>
<dbReference type="EMBL" id="CP111017">
    <property type="protein sequence ID" value="WAR06872.1"/>
    <property type="molecule type" value="Genomic_DNA"/>
</dbReference>
<evidence type="ECO:0000256" key="9">
    <source>
        <dbReference type="ARBA" id="ARBA00023136"/>
    </source>
</evidence>
<proteinExistence type="predicted"/>
<dbReference type="PANTHER" id="PTHR10635">
    <property type="entry name" value="COATOMER SUBUNIT BETA"/>
    <property type="match status" value="1"/>
</dbReference>
<keyword evidence="6 12" id="KW-0931">ER-Golgi transport</keyword>
<feature type="region of interest" description="Disordered" evidence="13">
    <location>
        <begin position="139"/>
        <end position="167"/>
    </location>
</feature>
<dbReference type="Gene3D" id="1.25.10.10">
    <property type="entry name" value="Leucine-rich Repeat Variant"/>
    <property type="match status" value="1"/>
</dbReference>
<keyword evidence="4 12" id="KW-0963">Cytoplasm</keyword>
<name>A0ABY7ED47_MYAAR</name>
<evidence type="ECO:0000256" key="1">
    <source>
        <dbReference type="ARBA" id="ARBA00004255"/>
    </source>
</evidence>
<evidence type="ECO:0000313" key="17">
    <source>
        <dbReference type="EMBL" id="WAR06872.1"/>
    </source>
</evidence>
<dbReference type="InterPro" id="IPR002553">
    <property type="entry name" value="Clathrin/coatomer_adapt-like_N"/>
</dbReference>
<keyword evidence="8 12" id="KW-0333">Golgi apparatus</keyword>
<dbReference type="Pfam" id="PF07718">
    <property type="entry name" value="Coatamer_beta_C"/>
    <property type="match status" value="1"/>
</dbReference>
<feature type="domain" description="Coatomer beta subunit appendage platform" evidence="16">
    <location>
        <begin position="920"/>
        <end position="1051"/>
    </location>
</feature>
<keyword evidence="7 12" id="KW-0653">Protein transport</keyword>
<dbReference type="InterPro" id="IPR016024">
    <property type="entry name" value="ARM-type_fold"/>
</dbReference>
<reference evidence="17" key="1">
    <citation type="submission" date="2022-11" db="EMBL/GenBank/DDBJ databases">
        <title>Centuries of genome instability and evolution in soft-shell clam transmissible cancer (bioRxiv).</title>
        <authorList>
            <person name="Hart S.F.M."/>
            <person name="Yonemitsu M.A."/>
            <person name="Giersch R.M."/>
            <person name="Beal B.F."/>
            <person name="Arriagada G."/>
            <person name="Davis B.W."/>
            <person name="Ostrander E.A."/>
            <person name="Goff S.P."/>
            <person name="Metzger M.J."/>
        </authorList>
    </citation>
    <scope>NUCLEOTIDE SEQUENCE</scope>
    <source>
        <strain evidence="17">MELC-2E11</strain>
        <tissue evidence="17">Siphon/mantle</tissue>
    </source>
</reference>
<evidence type="ECO:0000256" key="6">
    <source>
        <dbReference type="ARBA" id="ARBA00022892"/>
    </source>
</evidence>
<keyword evidence="5" id="KW-0677">Repeat</keyword>
<evidence type="ECO:0000259" key="14">
    <source>
        <dbReference type="Pfam" id="PF01602"/>
    </source>
</evidence>
<evidence type="ECO:0000256" key="8">
    <source>
        <dbReference type="ARBA" id="ARBA00023034"/>
    </source>
</evidence>
<evidence type="ECO:0000256" key="13">
    <source>
        <dbReference type="SAM" id="MobiDB-lite"/>
    </source>
</evidence>
<keyword evidence="3 12" id="KW-0813">Transport</keyword>
<evidence type="ECO:0000256" key="3">
    <source>
        <dbReference type="ARBA" id="ARBA00022448"/>
    </source>
</evidence>
<organism evidence="17 18">
    <name type="scientific">Mya arenaria</name>
    <name type="common">Soft-shell clam</name>
    <dbReference type="NCBI Taxonomy" id="6604"/>
    <lineage>
        <taxon>Eukaryota</taxon>
        <taxon>Metazoa</taxon>
        <taxon>Spiralia</taxon>
        <taxon>Lophotrochozoa</taxon>
        <taxon>Mollusca</taxon>
        <taxon>Bivalvia</taxon>
        <taxon>Autobranchia</taxon>
        <taxon>Heteroconchia</taxon>
        <taxon>Euheterodonta</taxon>
        <taxon>Imparidentia</taxon>
        <taxon>Neoheterodontei</taxon>
        <taxon>Myida</taxon>
        <taxon>Myoidea</taxon>
        <taxon>Myidae</taxon>
        <taxon>Mya</taxon>
    </lineage>
</organism>
<keyword evidence="10 12" id="KW-0968">Cytoplasmic vesicle</keyword>
<feature type="domain" description="Clathrin/coatomer adaptor adaptin-like N-terminal" evidence="14">
    <location>
        <begin position="200"/>
        <end position="618"/>
    </location>
</feature>
<feature type="domain" description="Coatomer beta subunit C-terminal" evidence="15">
    <location>
        <begin position="774"/>
        <end position="913"/>
    </location>
</feature>
<dbReference type="InterPro" id="IPR029446">
    <property type="entry name" value="COPB1_appendage_platform_dom"/>
</dbReference>
<protein>
    <recommendedName>
        <fullName evidence="2 12">Coatomer subunit beta</fullName>
    </recommendedName>
    <alternativeName>
        <fullName evidence="11 12">Beta-coat protein</fullName>
    </alternativeName>
</protein>
<evidence type="ECO:0000256" key="7">
    <source>
        <dbReference type="ARBA" id="ARBA00022927"/>
    </source>
</evidence>
<gene>
    <name evidence="17" type="ORF">MAR_016830</name>
</gene>